<dbReference type="PANTHER" id="PTHR11409">
    <property type="entry name" value="ADENOSINE DEAMINASE"/>
    <property type="match status" value="1"/>
</dbReference>
<dbReference type="Gene3D" id="3.20.20.140">
    <property type="entry name" value="Metal-dependent hydrolases"/>
    <property type="match status" value="1"/>
</dbReference>
<dbReference type="InterPro" id="IPR001365">
    <property type="entry name" value="A_deaminase_dom"/>
</dbReference>
<dbReference type="SUPFAM" id="SSF51556">
    <property type="entry name" value="Metallo-dependent hydrolases"/>
    <property type="match status" value="1"/>
</dbReference>
<dbReference type="EMBL" id="JBHSCW010000003">
    <property type="protein sequence ID" value="MFC4351744.1"/>
    <property type="molecule type" value="Genomic_DNA"/>
</dbReference>
<dbReference type="EC" id="3.5.4.4" evidence="3"/>
<keyword evidence="4" id="KW-0479">Metal-binding</keyword>
<evidence type="ECO:0000256" key="1">
    <source>
        <dbReference type="ARBA" id="ARBA00001947"/>
    </source>
</evidence>
<keyword evidence="10" id="KW-1185">Reference proteome</keyword>
<comment type="cofactor">
    <cofactor evidence="1">
        <name>Zn(2+)</name>
        <dbReference type="ChEBI" id="CHEBI:29105"/>
    </cofactor>
</comment>
<dbReference type="Proteomes" id="UP001595799">
    <property type="component" value="Unassembled WGS sequence"/>
</dbReference>
<keyword evidence="7" id="KW-0732">Signal</keyword>
<dbReference type="PANTHER" id="PTHR11409:SF43">
    <property type="entry name" value="ADENOSINE DEAMINASE"/>
    <property type="match status" value="1"/>
</dbReference>
<keyword evidence="6" id="KW-0862">Zinc</keyword>
<evidence type="ECO:0000256" key="7">
    <source>
        <dbReference type="SAM" id="SignalP"/>
    </source>
</evidence>
<keyword evidence="5" id="KW-0378">Hydrolase</keyword>
<name>A0ABV8UL13_9PROT</name>
<feature type="signal peptide" evidence="7">
    <location>
        <begin position="1"/>
        <end position="18"/>
    </location>
</feature>
<evidence type="ECO:0000256" key="6">
    <source>
        <dbReference type="ARBA" id="ARBA00022833"/>
    </source>
</evidence>
<dbReference type="InterPro" id="IPR032466">
    <property type="entry name" value="Metal_Hydrolase"/>
</dbReference>
<comment type="caution">
    <text evidence="9">The sequence shown here is derived from an EMBL/GenBank/DDBJ whole genome shotgun (WGS) entry which is preliminary data.</text>
</comment>
<evidence type="ECO:0000313" key="9">
    <source>
        <dbReference type="EMBL" id="MFC4351744.1"/>
    </source>
</evidence>
<feature type="chain" id="PRO_5046084978" description="adenosine deaminase" evidence="7">
    <location>
        <begin position="19"/>
        <end position="540"/>
    </location>
</feature>
<dbReference type="RefSeq" id="WP_382422068.1">
    <property type="nucleotide sequence ID" value="NZ_JBHSCW010000003.1"/>
</dbReference>
<dbReference type="Pfam" id="PF00962">
    <property type="entry name" value="A_deaminase"/>
    <property type="match status" value="1"/>
</dbReference>
<protein>
    <recommendedName>
        <fullName evidence="3">adenosine deaminase</fullName>
        <ecNumber evidence="3">3.5.4.4</ecNumber>
    </recommendedName>
</protein>
<reference evidence="10" key="1">
    <citation type="journal article" date="2019" name="Int. J. Syst. Evol. Microbiol.">
        <title>The Global Catalogue of Microorganisms (GCM) 10K type strain sequencing project: providing services to taxonomists for standard genome sequencing and annotation.</title>
        <authorList>
            <consortium name="The Broad Institute Genomics Platform"/>
            <consortium name="The Broad Institute Genome Sequencing Center for Infectious Disease"/>
            <person name="Wu L."/>
            <person name="Ma J."/>
        </authorList>
    </citation>
    <scope>NUCLEOTIDE SEQUENCE [LARGE SCALE GENOMIC DNA]</scope>
    <source>
        <strain evidence="10">CECT 8472</strain>
    </source>
</reference>
<gene>
    <name evidence="9" type="ORF">ACFOW6_09345</name>
</gene>
<evidence type="ECO:0000256" key="4">
    <source>
        <dbReference type="ARBA" id="ARBA00022723"/>
    </source>
</evidence>
<sequence length="540" mass="59910">MIFSVPCLKFSTRKPPLAAAVFLILFTSACSSLPSASPDMETDEAVVTAETFDRLKDHPVELRMFLQAMPKGGDLHNHLSGAVYAESYLDWALEEDLCLNVDEARLASPPCTDSQPELSRALSEGMTTRDSLVNAWSLRNFIPASAGLDSPLAMASGHDQFFATFLRFDEISGRRAGDMLAEVVARNDRQNIGYLELMKSFQAGAARSMAQELGLESAGTQAENALREAGLEKLVIQAREDIDEMERAAARELGCSLGVQEDCPVTVRYIAQVLRTVPPAEVLAQSMVAFALAERDPRVVAVNLVAPEDNDLVLETYEEQMQIVGRLSEQYPEVGVTLHAGELTLGLVPPRDLSNHIRQAIEIAGATRIGHGIDISYETAPERLLRRMADERITVEVNLTSNAEILGVEGRDHPFQTYRRYGVPIILSTDDEGVSRNDLTHEYQRAVETYDLDYGEVKHLARRALEAAFLPGDSLWADFEDARRVEVCQTETAECRAFLGDNKRARLQWELEDSFREFEAERAELLRDGIMPPLSAYDAD</sequence>
<feature type="domain" description="Adenosine deaminase" evidence="8">
    <location>
        <begin position="247"/>
        <end position="473"/>
    </location>
</feature>
<evidence type="ECO:0000256" key="3">
    <source>
        <dbReference type="ARBA" id="ARBA00012784"/>
    </source>
</evidence>
<dbReference type="InterPro" id="IPR006330">
    <property type="entry name" value="Ado/ade_deaminase"/>
</dbReference>
<evidence type="ECO:0000313" key="10">
    <source>
        <dbReference type="Proteomes" id="UP001595799"/>
    </source>
</evidence>
<evidence type="ECO:0000259" key="8">
    <source>
        <dbReference type="Pfam" id="PF00962"/>
    </source>
</evidence>
<organism evidence="9 10">
    <name type="scientific">Fodinicurvata halophila</name>
    <dbReference type="NCBI Taxonomy" id="1419723"/>
    <lineage>
        <taxon>Bacteria</taxon>
        <taxon>Pseudomonadati</taxon>
        <taxon>Pseudomonadota</taxon>
        <taxon>Alphaproteobacteria</taxon>
        <taxon>Rhodospirillales</taxon>
        <taxon>Rhodovibrionaceae</taxon>
        <taxon>Fodinicurvata</taxon>
    </lineage>
</organism>
<proteinExistence type="inferred from homology"/>
<accession>A0ABV8UL13</accession>
<evidence type="ECO:0000256" key="2">
    <source>
        <dbReference type="ARBA" id="ARBA00006676"/>
    </source>
</evidence>
<comment type="similarity">
    <text evidence="2">Belongs to the metallo-dependent hydrolases superfamily. Adenosine and AMP deaminases family.</text>
</comment>
<evidence type="ECO:0000256" key="5">
    <source>
        <dbReference type="ARBA" id="ARBA00022801"/>
    </source>
</evidence>